<keyword evidence="1" id="KW-0812">Transmembrane</keyword>
<name>A0A4P6XL36_9ASCO</name>
<dbReference type="EMBL" id="CP034457">
    <property type="protein sequence ID" value="QBM87970.1"/>
    <property type="molecule type" value="Genomic_DNA"/>
</dbReference>
<organism evidence="2 3">
    <name type="scientific">Metschnikowia aff. pulcherrima</name>
    <dbReference type="NCBI Taxonomy" id="2163413"/>
    <lineage>
        <taxon>Eukaryota</taxon>
        <taxon>Fungi</taxon>
        <taxon>Dikarya</taxon>
        <taxon>Ascomycota</taxon>
        <taxon>Saccharomycotina</taxon>
        <taxon>Pichiomycetes</taxon>
        <taxon>Metschnikowiaceae</taxon>
        <taxon>Metschnikowia</taxon>
    </lineage>
</organism>
<dbReference type="AlphaFoldDB" id="A0A4P6XL36"/>
<evidence type="ECO:0000256" key="1">
    <source>
        <dbReference type="SAM" id="Phobius"/>
    </source>
</evidence>
<gene>
    <name evidence="2" type="ORF">METSCH_B11840</name>
</gene>
<accession>A0A4P6XL36</accession>
<evidence type="ECO:0000313" key="2">
    <source>
        <dbReference type="EMBL" id="QBM87970.1"/>
    </source>
</evidence>
<reference evidence="3" key="1">
    <citation type="submission" date="2019-03" db="EMBL/GenBank/DDBJ databases">
        <title>Snf2 controls pulcherriminic acid biosynthesis and connects pigmentation and antifungal activity of the yeast Metschnikowia pulcherrima.</title>
        <authorList>
            <person name="Gore-Lloyd D."/>
            <person name="Sumann I."/>
            <person name="Brachmann A.O."/>
            <person name="Schneeberger K."/>
            <person name="Ortiz-Merino R.A."/>
            <person name="Moreno-Beltran M."/>
            <person name="Schlaefli M."/>
            <person name="Kirner P."/>
            <person name="Santos Kron A."/>
            <person name="Wolfe K.H."/>
            <person name="Piel J."/>
            <person name="Ahrens C.H."/>
            <person name="Henk D."/>
            <person name="Freimoser F.M."/>
        </authorList>
    </citation>
    <scope>NUCLEOTIDE SEQUENCE [LARGE SCALE GENOMIC DNA]</scope>
    <source>
        <strain evidence="3">APC 1.2</strain>
    </source>
</reference>
<sequence length="101" mass="11211">MAPKAAEQKRSSGFIDLDDLSVKDLKLCIASFFAIVLIIFHYAWIMRQWVLNPDLPTSTLAIYLATLVCTVVAVFGVIGKVIHPRIYGSKEDASVAEKKNE</sequence>
<feature type="transmembrane region" description="Helical" evidence="1">
    <location>
        <begin position="60"/>
        <end position="82"/>
    </location>
</feature>
<protein>
    <submittedName>
        <fullName evidence="2">Uncharacterized protein</fullName>
    </submittedName>
</protein>
<dbReference type="Proteomes" id="UP000292447">
    <property type="component" value="Chromosome II"/>
</dbReference>
<keyword evidence="1" id="KW-0472">Membrane</keyword>
<keyword evidence="1" id="KW-1133">Transmembrane helix</keyword>
<proteinExistence type="predicted"/>
<feature type="transmembrane region" description="Helical" evidence="1">
    <location>
        <begin position="27"/>
        <end position="45"/>
    </location>
</feature>
<evidence type="ECO:0000313" key="3">
    <source>
        <dbReference type="Proteomes" id="UP000292447"/>
    </source>
</evidence>
<keyword evidence="3" id="KW-1185">Reference proteome</keyword>